<dbReference type="GO" id="GO:0032993">
    <property type="term" value="C:protein-DNA complex"/>
    <property type="evidence" value="ECO:0007669"/>
    <property type="project" value="TreeGrafter"/>
</dbReference>
<dbReference type="InterPro" id="IPR036390">
    <property type="entry name" value="WH_DNA-bd_sf"/>
</dbReference>
<dbReference type="PRINTS" id="PR00039">
    <property type="entry name" value="HTHLYSR"/>
</dbReference>
<dbReference type="Gene3D" id="1.10.10.10">
    <property type="entry name" value="Winged helix-like DNA-binding domain superfamily/Winged helix DNA-binding domain"/>
    <property type="match status" value="1"/>
</dbReference>
<feature type="domain" description="HTH lysR-type" evidence="5">
    <location>
        <begin position="1"/>
        <end position="57"/>
    </location>
</feature>
<dbReference type="Pfam" id="PF00126">
    <property type="entry name" value="HTH_1"/>
    <property type="match status" value="1"/>
</dbReference>
<dbReference type="KEGG" id="kmn:HW532_15440"/>
<dbReference type="InterPro" id="IPR005119">
    <property type="entry name" value="LysR_subst-bd"/>
</dbReference>
<evidence type="ECO:0000256" key="1">
    <source>
        <dbReference type="ARBA" id="ARBA00009437"/>
    </source>
</evidence>
<keyword evidence="7" id="KW-1185">Reference proteome</keyword>
<protein>
    <submittedName>
        <fullName evidence="6">LysR family transcriptional regulator</fullName>
    </submittedName>
</protein>
<evidence type="ECO:0000256" key="2">
    <source>
        <dbReference type="ARBA" id="ARBA00023015"/>
    </source>
</evidence>
<dbReference type="GO" id="GO:0003677">
    <property type="term" value="F:DNA binding"/>
    <property type="evidence" value="ECO:0007669"/>
    <property type="project" value="UniProtKB-KW"/>
</dbReference>
<accession>A0A7S8C5V2</accession>
<comment type="similarity">
    <text evidence="1">Belongs to the LysR transcriptional regulatory family.</text>
</comment>
<dbReference type="Proteomes" id="UP000593594">
    <property type="component" value="Chromosome"/>
</dbReference>
<keyword evidence="3" id="KW-0238">DNA-binding</keyword>
<dbReference type="FunFam" id="1.10.10.10:FF:000001">
    <property type="entry name" value="LysR family transcriptional regulator"/>
    <property type="match status" value="1"/>
</dbReference>
<evidence type="ECO:0000313" key="6">
    <source>
        <dbReference type="EMBL" id="QPC43961.1"/>
    </source>
</evidence>
<evidence type="ECO:0000313" key="7">
    <source>
        <dbReference type="Proteomes" id="UP000593594"/>
    </source>
</evidence>
<dbReference type="Pfam" id="PF03466">
    <property type="entry name" value="LysR_substrate"/>
    <property type="match status" value="1"/>
</dbReference>
<name>A0A7S8C5V2_9HYPH</name>
<dbReference type="AlphaFoldDB" id="A0A7S8C5V2"/>
<dbReference type="InterPro" id="IPR000847">
    <property type="entry name" value="LysR_HTH_N"/>
</dbReference>
<dbReference type="PROSITE" id="PS50931">
    <property type="entry name" value="HTH_LYSR"/>
    <property type="match status" value="1"/>
</dbReference>
<sequence>MKQCSYFAAVAEHGGIAQAARALNVSQPAVAFALDKLEAALELTLLERHHARGVSLTPQGEEFLALARKLLASAEAVDSAARGLSVQMDGALSVGCLDTLAPFYLPGLVKAFRTYFPNVELAASEQQREPVVAGLRDGRFEAVIAYESDMADQPDLVFDAVASVQPRVILPSDHALASRKVVSLKLLERDPYVALDLPCLKSYFDRLLERAEIAPPTVLSSPSLEVVRSAVGNGLGFSLIALQPQADLTYDGKAIAARPIREQTPPLQIVVGYPREAPDTELRQQFISFCRDFFADRSVAA</sequence>
<evidence type="ECO:0000259" key="5">
    <source>
        <dbReference type="PROSITE" id="PS50931"/>
    </source>
</evidence>
<dbReference type="InterPro" id="IPR036388">
    <property type="entry name" value="WH-like_DNA-bd_sf"/>
</dbReference>
<keyword evidence="2" id="KW-0805">Transcription regulation</keyword>
<organism evidence="6 7">
    <name type="scientific">Kaustia mangrovi</name>
    <dbReference type="NCBI Taxonomy" id="2593653"/>
    <lineage>
        <taxon>Bacteria</taxon>
        <taxon>Pseudomonadati</taxon>
        <taxon>Pseudomonadota</taxon>
        <taxon>Alphaproteobacteria</taxon>
        <taxon>Hyphomicrobiales</taxon>
        <taxon>Parvibaculaceae</taxon>
        <taxon>Kaustia</taxon>
    </lineage>
</organism>
<dbReference type="PANTHER" id="PTHR30346:SF0">
    <property type="entry name" value="HCA OPERON TRANSCRIPTIONAL ACTIVATOR HCAR"/>
    <property type="match status" value="1"/>
</dbReference>
<keyword evidence="4" id="KW-0804">Transcription</keyword>
<reference evidence="6 7" key="1">
    <citation type="submission" date="2020-06" db="EMBL/GenBank/DDBJ databases">
        <title>Genome sequence of 2 isolates from Red Sea Mangroves.</title>
        <authorList>
            <person name="Sefrji F."/>
            <person name="Michoud G."/>
            <person name="Merlino G."/>
            <person name="Daffonchio D."/>
        </authorList>
    </citation>
    <scope>NUCLEOTIDE SEQUENCE [LARGE SCALE GENOMIC DNA]</scope>
    <source>
        <strain evidence="6 7">R1DC25</strain>
    </source>
</reference>
<evidence type="ECO:0000256" key="3">
    <source>
        <dbReference type="ARBA" id="ARBA00023125"/>
    </source>
</evidence>
<proteinExistence type="inferred from homology"/>
<dbReference type="EMBL" id="CP058214">
    <property type="protein sequence ID" value="QPC43961.1"/>
    <property type="molecule type" value="Genomic_DNA"/>
</dbReference>
<dbReference type="SUPFAM" id="SSF53850">
    <property type="entry name" value="Periplasmic binding protein-like II"/>
    <property type="match status" value="1"/>
</dbReference>
<dbReference type="Gene3D" id="3.40.190.10">
    <property type="entry name" value="Periplasmic binding protein-like II"/>
    <property type="match status" value="2"/>
</dbReference>
<dbReference type="PANTHER" id="PTHR30346">
    <property type="entry name" value="TRANSCRIPTIONAL DUAL REGULATOR HCAR-RELATED"/>
    <property type="match status" value="1"/>
</dbReference>
<gene>
    <name evidence="6" type="ORF">HW532_15440</name>
</gene>
<dbReference type="GO" id="GO:0003700">
    <property type="term" value="F:DNA-binding transcription factor activity"/>
    <property type="evidence" value="ECO:0007669"/>
    <property type="project" value="InterPro"/>
</dbReference>
<dbReference type="SUPFAM" id="SSF46785">
    <property type="entry name" value="Winged helix' DNA-binding domain"/>
    <property type="match status" value="1"/>
</dbReference>
<evidence type="ECO:0000256" key="4">
    <source>
        <dbReference type="ARBA" id="ARBA00023163"/>
    </source>
</evidence>